<reference evidence="1 2" key="1">
    <citation type="submission" date="2016-12" db="EMBL/GenBank/DDBJ databases">
        <title>Izhakiella australiana sp. nov. of genus Izhakiella isolated from Australian desert.</title>
        <authorList>
            <person name="Ji M."/>
        </authorList>
    </citation>
    <scope>NUCLEOTIDE SEQUENCE [LARGE SCALE GENOMIC DNA]</scope>
    <source>
        <strain evidence="1 2">D4N98</strain>
    </source>
</reference>
<sequence length="151" mass="17138">MQELDTLYHVIKSHICEVRKISHSELSFGNGQGNKALNRAAMIFVLEIVLHKHRSDYATIFEPLAGRKALDHLIHLKTKWKPEEIKSLSLADSMFVIQDDLKISKLPGYASEFIASLNLPSVSYTFDDFMDEEWDTRGNSAFLNQLSAKGL</sequence>
<proteinExistence type="predicted"/>
<dbReference type="AlphaFoldDB" id="A0A1S8Y9U8"/>
<accession>A0A1S8Y9U8</accession>
<dbReference type="NCBIfam" id="NF033230">
    <property type="entry name" value="phage_region_01"/>
    <property type="match status" value="1"/>
</dbReference>
<dbReference type="RefSeq" id="WP_078004895.1">
    <property type="nucleotide sequence ID" value="NZ_MRUL01000028.1"/>
</dbReference>
<organism evidence="1 2">
    <name type="scientific">Izhakiella australiensis</name>
    <dbReference type="NCBI Taxonomy" id="1926881"/>
    <lineage>
        <taxon>Bacteria</taxon>
        <taxon>Pseudomonadati</taxon>
        <taxon>Pseudomonadota</taxon>
        <taxon>Gammaproteobacteria</taxon>
        <taxon>Enterobacterales</taxon>
        <taxon>Erwiniaceae</taxon>
        <taxon>Izhakiella</taxon>
    </lineage>
</organism>
<evidence type="ECO:0000313" key="2">
    <source>
        <dbReference type="Proteomes" id="UP000190667"/>
    </source>
</evidence>
<dbReference type="STRING" id="1926881.BTJ39_22360"/>
<keyword evidence="2" id="KW-1185">Reference proteome</keyword>
<gene>
    <name evidence="1" type="ORF">BTJ39_22360</name>
</gene>
<name>A0A1S8Y9U8_9GAMM</name>
<dbReference type="InterPro" id="IPR059241">
    <property type="entry name" value="SfIV_phage_associated"/>
</dbReference>
<dbReference type="Proteomes" id="UP000190667">
    <property type="component" value="Unassembled WGS sequence"/>
</dbReference>
<evidence type="ECO:0000313" key="1">
    <source>
        <dbReference type="EMBL" id="OON35622.1"/>
    </source>
</evidence>
<comment type="caution">
    <text evidence="1">The sequence shown here is derived from an EMBL/GenBank/DDBJ whole genome shotgun (WGS) entry which is preliminary data.</text>
</comment>
<dbReference type="EMBL" id="MRUL01000028">
    <property type="protein sequence ID" value="OON35622.1"/>
    <property type="molecule type" value="Genomic_DNA"/>
</dbReference>
<protein>
    <submittedName>
        <fullName evidence="1">Uncharacterized protein</fullName>
    </submittedName>
</protein>